<gene>
    <name evidence="2" type="ORF">J1N35_044286</name>
</gene>
<proteinExistence type="predicted"/>
<dbReference type="EMBL" id="JAIQCV010000013">
    <property type="protein sequence ID" value="KAH1032112.1"/>
    <property type="molecule type" value="Genomic_DNA"/>
</dbReference>
<evidence type="ECO:0000313" key="2">
    <source>
        <dbReference type="EMBL" id="KAH1032112.1"/>
    </source>
</evidence>
<sequence>MSEGVSDSMSSKGTSMVASSGCSEEGSGRVPTGDRLVAPAPRFKPCKVSVFMIFCQGVAGRLDQSLGQMSKPHMTDLNVR</sequence>
<protein>
    <submittedName>
        <fullName evidence="2">Uncharacterized protein</fullName>
    </submittedName>
</protein>
<name>A0A9D3U8Z4_9ROSI</name>
<reference evidence="2 3" key="1">
    <citation type="journal article" date="2021" name="Plant Biotechnol. J.">
        <title>Multi-omics assisted identification of the key and species-specific regulatory components of drought-tolerant mechanisms in Gossypium stocksii.</title>
        <authorList>
            <person name="Yu D."/>
            <person name="Ke L."/>
            <person name="Zhang D."/>
            <person name="Wu Y."/>
            <person name="Sun Y."/>
            <person name="Mei J."/>
            <person name="Sun J."/>
            <person name="Sun Y."/>
        </authorList>
    </citation>
    <scope>NUCLEOTIDE SEQUENCE [LARGE SCALE GENOMIC DNA]</scope>
    <source>
        <strain evidence="3">cv. E1</strain>
        <tissue evidence="2">Leaf</tissue>
    </source>
</reference>
<comment type="caution">
    <text evidence="2">The sequence shown here is derived from an EMBL/GenBank/DDBJ whole genome shotgun (WGS) entry which is preliminary data.</text>
</comment>
<organism evidence="2 3">
    <name type="scientific">Gossypium stocksii</name>
    <dbReference type="NCBI Taxonomy" id="47602"/>
    <lineage>
        <taxon>Eukaryota</taxon>
        <taxon>Viridiplantae</taxon>
        <taxon>Streptophyta</taxon>
        <taxon>Embryophyta</taxon>
        <taxon>Tracheophyta</taxon>
        <taxon>Spermatophyta</taxon>
        <taxon>Magnoliopsida</taxon>
        <taxon>eudicotyledons</taxon>
        <taxon>Gunneridae</taxon>
        <taxon>Pentapetalae</taxon>
        <taxon>rosids</taxon>
        <taxon>malvids</taxon>
        <taxon>Malvales</taxon>
        <taxon>Malvaceae</taxon>
        <taxon>Malvoideae</taxon>
        <taxon>Gossypium</taxon>
    </lineage>
</organism>
<dbReference type="AlphaFoldDB" id="A0A9D3U8Z4"/>
<feature type="region of interest" description="Disordered" evidence="1">
    <location>
        <begin position="1"/>
        <end position="34"/>
    </location>
</feature>
<keyword evidence="3" id="KW-1185">Reference proteome</keyword>
<feature type="compositionally biased region" description="Polar residues" evidence="1">
    <location>
        <begin position="1"/>
        <end position="22"/>
    </location>
</feature>
<accession>A0A9D3U8Z4</accession>
<dbReference type="Proteomes" id="UP000828251">
    <property type="component" value="Unassembled WGS sequence"/>
</dbReference>
<evidence type="ECO:0000313" key="3">
    <source>
        <dbReference type="Proteomes" id="UP000828251"/>
    </source>
</evidence>
<evidence type="ECO:0000256" key="1">
    <source>
        <dbReference type="SAM" id="MobiDB-lite"/>
    </source>
</evidence>